<name>A0ABY4JRC8_9BACI</name>
<dbReference type="Proteomes" id="UP000830639">
    <property type="component" value="Chromosome"/>
</dbReference>
<dbReference type="Pfam" id="PF13411">
    <property type="entry name" value="MerR_1"/>
    <property type="match status" value="1"/>
</dbReference>
<dbReference type="InterPro" id="IPR003759">
    <property type="entry name" value="Cbl-bd_cap"/>
</dbReference>
<dbReference type="CDD" id="cd02065">
    <property type="entry name" value="B12-binding_like"/>
    <property type="match status" value="1"/>
</dbReference>
<evidence type="ECO:0000313" key="7">
    <source>
        <dbReference type="Proteomes" id="UP000830639"/>
    </source>
</evidence>
<dbReference type="InterPro" id="IPR036724">
    <property type="entry name" value="Cobalamin-bd_sf"/>
</dbReference>
<evidence type="ECO:0000259" key="4">
    <source>
        <dbReference type="PROSITE" id="PS50937"/>
    </source>
</evidence>
<dbReference type="InterPro" id="IPR036594">
    <property type="entry name" value="Meth_synthase_dom"/>
</dbReference>
<feature type="domain" description="HTH merR-type" evidence="4">
    <location>
        <begin position="1"/>
        <end position="49"/>
    </location>
</feature>
<keyword evidence="3" id="KW-0804">Transcription</keyword>
<evidence type="ECO:0000256" key="2">
    <source>
        <dbReference type="ARBA" id="ARBA00023125"/>
    </source>
</evidence>
<keyword evidence="1" id="KW-0805">Transcription regulation</keyword>
<evidence type="ECO:0000259" key="5">
    <source>
        <dbReference type="PROSITE" id="PS51332"/>
    </source>
</evidence>
<dbReference type="Pfam" id="PF02310">
    <property type="entry name" value="B12-binding"/>
    <property type="match status" value="1"/>
</dbReference>
<dbReference type="InterPro" id="IPR047057">
    <property type="entry name" value="MerR_fam"/>
</dbReference>
<dbReference type="RefSeq" id="WP_248269258.1">
    <property type="nucleotide sequence ID" value="NZ_CP096034.1"/>
</dbReference>
<dbReference type="PANTHER" id="PTHR30204">
    <property type="entry name" value="REDOX-CYCLING DRUG-SENSING TRANSCRIPTIONAL ACTIVATOR SOXR"/>
    <property type="match status" value="1"/>
</dbReference>
<dbReference type="Gene3D" id="3.40.50.280">
    <property type="entry name" value="Cobalamin-binding domain"/>
    <property type="match status" value="1"/>
</dbReference>
<keyword evidence="2" id="KW-0238">DNA-binding</keyword>
<gene>
    <name evidence="6" type="ORF">MY490_11175</name>
</gene>
<protein>
    <submittedName>
        <fullName evidence="6">MerR family transcriptional regulator</fullName>
    </submittedName>
</protein>
<dbReference type="InterPro" id="IPR000551">
    <property type="entry name" value="MerR-type_HTH_dom"/>
</dbReference>
<dbReference type="Pfam" id="PF02607">
    <property type="entry name" value="B12-binding_2"/>
    <property type="match status" value="1"/>
</dbReference>
<evidence type="ECO:0000256" key="3">
    <source>
        <dbReference type="ARBA" id="ARBA00023163"/>
    </source>
</evidence>
<keyword evidence="7" id="KW-1185">Reference proteome</keyword>
<organism evidence="6 7">
    <name type="scientific">Gottfriedia acidiceleris</name>
    <dbReference type="NCBI Taxonomy" id="371036"/>
    <lineage>
        <taxon>Bacteria</taxon>
        <taxon>Bacillati</taxon>
        <taxon>Bacillota</taxon>
        <taxon>Bacilli</taxon>
        <taxon>Bacillales</taxon>
        <taxon>Bacillaceae</taxon>
        <taxon>Gottfriedia</taxon>
    </lineage>
</organism>
<evidence type="ECO:0000313" key="6">
    <source>
        <dbReference type="EMBL" id="UPM56354.1"/>
    </source>
</evidence>
<dbReference type="PROSITE" id="PS51332">
    <property type="entry name" value="B12_BINDING"/>
    <property type="match status" value="1"/>
</dbReference>
<dbReference type="PROSITE" id="PS50937">
    <property type="entry name" value="HTH_MERR_2"/>
    <property type="match status" value="1"/>
</dbReference>
<dbReference type="SUPFAM" id="SSF46955">
    <property type="entry name" value="Putative DNA-binding domain"/>
    <property type="match status" value="1"/>
</dbReference>
<dbReference type="Gene3D" id="1.10.1660.10">
    <property type="match status" value="1"/>
</dbReference>
<dbReference type="SMART" id="SM00422">
    <property type="entry name" value="HTH_MERR"/>
    <property type="match status" value="1"/>
</dbReference>
<dbReference type="Gene3D" id="1.10.1240.10">
    <property type="entry name" value="Methionine synthase domain"/>
    <property type="match status" value="1"/>
</dbReference>
<accession>A0ABY4JRC8</accession>
<dbReference type="InterPro" id="IPR009061">
    <property type="entry name" value="DNA-bd_dom_put_sf"/>
</dbReference>
<feature type="domain" description="B12-binding" evidence="5">
    <location>
        <begin position="175"/>
        <end position="294"/>
    </location>
</feature>
<proteinExistence type="predicted"/>
<dbReference type="EMBL" id="CP096034">
    <property type="protein sequence ID" value="UPM56354.1"/>
    <property type="molecule type" value="Genomic_DNA"/>
</dbReference>
<evidence type="ECO:0000256" key="1">
    <source>
        <dbReference type="ARBA" id="ARBA00023015"/>
    </source>
</evidence>
<sequence>MYSIKKVSELIDVPTVTIRAWENRYHVVSPMRTEGGHRMYSKKDLETLKWLKEQTTKNRMKVSEAVQLLNQSTYKSSIEPLPSSKSHEDIIAIKDKLYQSLMNMDTQEANSIIELAFSLFNYEYVFHHILAEILYRIGDEWEKGKATVAQEHFASQFIINRFAQFLRILPINKALPKVLAFCPEGENHHIGLMMFSIFLQKKGNEVIYLGPNTPLDGLFDLIQHKKLSIITISITNSAHLVRIEKWIQSCIKTNTHLKFVIGGKGVRNSHCTNTPSVTYITDSDWESVYESKFY</sequence>
<dbReference type="PANTHER" id="PTHR30204:SF67">
    <property type="entry name" value="HTH-TYPE TRANSCRIPTIONAL REGULATOR MLRA-RELATED"/>
    <property type="match status" value="1"/>
</dbReference>
<dbReference type="InterPro" id="IPR006158">
    <property type="entry name" value="Cobalamin-bd"/>
</dbReference>
<dbReference type="CDD" id="cd01104">
    <property type="entry name" value="HTH_MlrA-CarA"/>
    <property type="match status" value="1"/>
</dbReference>
<dbReference type="SUPFAM" id="SSF52242">
    <property type="entry name" value="Cobalamin (vitamin B12)-binding domain"/>
    <property type="match status" value="1"/>
</dbReference>
<reference evidence="6 7" key="1">
    <citation type="submission" date="2022-04" db="EMBL/GenBank/DDBJ databases">
        <title>Mechanism of arsenic methylation and mitigation arsenic toxicity by Bacillus sp. LH14 from an Arsenic-Contaminated Paddy Soil.</title>
        <authorList>
            <person name="Wang D."/>
        </authorList>
    </citation>
    <scope>NUCLEOTIDE SEQUENCE [LARGE SCALE GENOMIC DNA]</scope>
    <source>
        <strain evidence="6 7">LH14</strain>
    </source>
</reference>